<proteinExistence type="predicted"/>
<dbReference type="AlphaFoldDB" id="A0A8B8MZU7"/>
<evidence type="ECO:0000259" key="2">
    <source>
        <dbReference type="Pfam" id="PF23286"/>
    </source>
</evidence>
<feature type="non-terminal residue" evidence="4">
    <location>
        <position position="502"/>
    </location>
</feature>
<dbReference type="Pfam" id="PF23286">
    <property type="entry name" value="LRR_13"/>
    <property type="match status" value="1"/>
</dbReference>
<dbReference type="PANTHER" id="PTHR11017">
    <property type="entry name" value="LEUCINE-RICH REPEAT-CONTAINING PROTEIN"/>
    <property type="match status" value="1"/>
</dbReference>
<evidence type="ECO:0000313" key="3">
    <source>
        <dbReference type="Proteomes" id="UP000827889"/>
    </source>
</evidence>
<keyword evidence="1" id="KW-0611">Plant defense</keyword>
<evidence type="ECO:0000313" key="4">
    <source>
        <dbReference type="RefSeq" id="XP_030515686.2"/>
    </source>
</evidence>
<dbReference type="GO" id="GO:0006952">
    <property type="term" value="P:defense response"/>
    <property type="evidence" value="ECO:0007669"/>
    <property type="project" value="InterPro"/>
</dbReference>
<dbReference type="Proteomes" id="UP000827889">
    <property type="component" value="Chromosome 3"/>
</dbReference>
<dbReference type="GeneID" id="115729298"/>
<dbReference type="InterPro" id="IPR032675">
    <property type="entry name" value="LRR_dom_sf"/>
</dbReference>
<feature type="domain" description="Disease resistance protein RPS4B/Roq1-like leucine-rich repeats" evidence="2">
    <location>
        <begin position="140"/>
        <end position="332"/>
    </location>
</feature>
<gene>
    <name evidence="4" type="primary">LOC115729298</name>
</gene>
<name>A0A8B8MZU7_9MYRT</name>
<dbReference type="KEGG" id="rarg:115729298"/>
<organism evidence="3 4">
    <name type="scientific">Rhodamnia argentea</name>
    <dbReference type="NCBI Taxonomy" id="178133"/>
    <lineage>
        <taxon>Eukaryota</taxon>
        <taxon>Viridiplantae</taxon>
        <taxon>Streptophyta</taxon>
        <taxon>Embryophyta</taxon>
        <taxon>Tracheophyta</taxon>
        <taxon>Spermatophyta</taxon>
        <taxon>Magnoliopsida</taxon>
        <taxon>eudicotyledons</taxon>
        <taxon>Gunneridae</taxon>
        <taxon>Pentapetalae</taxon>
        <taxon>rosids</taxon>
        <taxon>malvids</taxon>
        <taxon>Myrtales</taxon>
        <taxon>Myrtaceae</taxon>
        <taxon>Myrtoideae</taxon>
        <taxon>Myrteae</taxon>
        <taxon>Australasian group</taxon>
        <taxon>Rhodamnia</taxon>
    </lineage>
</organism>
<dbReference type="RefSeq" id="XP_030515686.2">
    <property type="nucleotide sequence ID" value="XM_030659826.2"/>
</dbReference>
<dbReference type="InterPro" id="IPR058546">
    <property type="entry name" value="RPS4B/Roq1-like_LRR"/>
</dbReference>
<reference evidence="4" key="1">
    <citation type="submission" date="2025-08" db="UniProtKB">
        <authorList>
            <consortium name="RefSeq"/>
        </authorList>
    </citation>
    <scope>IDENTIFICATION</scope>
    <source>
        <tissue evidence="4">Leaf</tissue>
    </source>
</reference>
<accession>A0A8B8MZU7</accession>
<evidence type="ECO:0000256" key="1">
    <source>
        <dbReference type="ARBA" id="ARBA00022821"/>
    </source>
</evidence>
<dbReference type="PANTHER" id="PTHR11017:SF292">
    <property type="entry name" value="AAA+ ATPASE DOMAIN-CONTAINING PROTEIN"/>
    <property type="match status" value="1"/>
</dbReference>
<protein>
    <submittedName>
        <fullName evidence="4">Disease resistance protein Roq1-like</fullName>
    </submittedName>
</protein>
<dbReference type="InterPro" id="IPR044974">
    <property type="entry name" value="Disease_R_plants"/>
</dbReference>
<dbReference type="Gene3D" id="3.80.10.10">
    <property type="entry name" value="Ribonuclease Inhibitor"/>
    <property type="match status" value="2"/>
</dbReference>
<dbReference type="SUPFAM" id="SSF52058">
    <property type="entry name" value="L domain-like"/>
    <property type="match status" value="1"/>
</dbReference>
<keyword evidence="3" id="KW-1185">Reference proteome</keyword>
<sequence length="502" mass="56846">MRRLRLLILRNVHNSFQGPICIPNQLRWFEWPGAPSIPEFSSGPKKLVGLGMSKSSITTVAKQFKDFQQLKYIKLSYCESLVSMPDLSCTPNLEELDLGYCKKLVEVHESVAYHDKLQELKLTGCSKLSVFPKVLKSKHLQALYLDGCKKFERFPDIPNELEGLEELWLLGTAIKELLASIENLVSLESLFLDNCNNLTSLPSSIYNLQNLESLGIRGCTNFTRFPKYEDSLDPRMKTGLSSLGSLRLEGCSLSEVEFLENLSCFPFLRQLRLTGNNMTGLPTSLNKRAHLSHLIVENCRQLEEIPELPPSISYLSADGCESLKNNGDLTSLHHFVRKGLAMADIYSTGRMPDGFIIILDGGDMPEWIFPIEGSISFMASKDLYDKFLALALCFVLCNDESEEIPLVVSHANGKRLDHLIHYSYESNLDQMSLEYLTPCELWEEVEFSQIDGSYVRFSISSTAVKKWGFRILCKPLEDDLKEVLQENKLIDPALLYEVCHES</sequence>